<keyword evidence="3" id="KW-1185">Reference proteome</keyword>
<reference evidence="2" key="1">
    <citation type="submission" date="2021-06" db="EMBL/GenBank/DDBJ databases">
        <authorList>
            <person name="Kallberg Y."/>
            <person name="Tangrot J."/>
            <person name="Rosling A."/>
        </authorList>
    </citation>
    <scope>NUCLEOTIDE SEQUENCE</scope>
    <source>
        <strain evidence="2">MT106</strain>
    </source>
</reference>
<dbReference type="EMBL" id="CAJVPL010015238">
    <property type="protein sequence ID" value="CAG8692886.1"/>
    <property type="molecule type" value="Genomic_DNA"/>
</dbReference>
<protein>
    <submittedName>
        <fullName evidence="2">2194_t:CDS:1</fullName>
    </submittedName>
</protein>
<dbReference type="AlphaFoldDB" id="A0A9N9ESD6"/>
<organism evidence="2 3">
    <name type="scientific">Ambispora gerdemannii</name>
    <dbReference type="NCBI Taxonomy" id="144530"/>
    <lineage>
        <taxon>Eukaryota</taxon>
        <taxon>Fungi</taxon>
        <taxon>Fungi incertae sedis</taxon>
        <taxon>Mucoromycota</taxon>
        <taxon>Glomeromycotina</taxon>
        <taxon>Glomeromycetes</taxon>
        <taxon>Archaeosporales</taxon>
        <taxon>Ambisporaceae</taxon>
        <taxon>Ambispora</taxon>
    </lineage>
</organism>
<feature type="region of interest" description="Disordered" evidence="1">
    <location>
        <begin position="1"/>
        <end position="66"/>
    </location>
</feature>
<dbReference type="Proteomes" id="UP000789831">
    <property type="component" value="Unassembled WGS sequence"/>
</dbReference>
<feature type="non-terminal residue" evidence="2">
    <location>
        <position position="110"/>
    </location>
</feature>
<name>A0A9N9ESD6_9GLOM</name>
<comment type="caution">
    <text evidence="2">The sequence shown here is derived from an EMBL/GenBank/DDBJ whole genome shotgun (WGS) entry which is preliminary data.</text>
</comment>
<gene>
    <name evidence="2" type="ORF">AGERDE_LOCUS13169</name>
</gene>
<accession>A0A9N9ESD6</accession>
<evidence type="ECO:0000313" key="3">
    <source>
        <dbReference type="Proteomes" id="UP000789831"/>
    </source>
</evidence>
<evidence type="ECO:0000256" key="1">
    <source>
        <dbReference type="SAM" id="MobiDB-lite"/>
    </source>
</evidence>
<evidence type="ECO:0000313" key="2">
    <source>
        <dbReference type="EMBL" id="CAG8692886.1"/>
    </source>
</evidence>
<proteinExistence type="predicted"/>
<sequence length="110" mass="12438">MSQKDSAHSFESAIAENSSDNNKKIEVERPSTPTNSSERIYSNLQKKNRTPPTPSKRPNNSKKHTTAYNIEINKKEKFNKQLVIQEKAKQNSSISPTIFSSLYTSFSNMG</sequence>
<feature type="compositionally biased region" description="Polar residues" evidence="1">
    <location>
        <begin position="31"/>
        <end position="45"/>
    </location>
</feature>